<feature type="compositionally biased region" description="Basic and acidic residues" evidence="1">
    <location>
        <begin position="13"/>
        <end position="29"/>
    </location>
</feature>
<accession>A0A0A9AAM5</accession>
<proteinExistence type="predicted"/>
<dbReference type="AlphaFoldDB" id="A0A0A9AAM5"/>
<sequence length="38" mass="4198">MECRGCANQRMRGSAERSADHAEDHDHGGARKRGMAIE</sequence>
<feature type="region of interest" description="Disordered" evidence="1">
    <location>
        <begin position="1"/>
        <end position="38"/>
    </location>
</feature>
<reference evidence="2" key="2">
    <citation type="journal article" date="2015" name="Data Brief">
        <title>Shoot transcriptome of the giant reed, Arundo donax.</title>
        <authorList>
            <person name="Barrero R.A."/>
            <person name="Guerrero F.D."/>
            <person name="Moolhuijzen P."/>
            <person name="Goolsby J.A."/>
            <person name="Tidwell J."/>
            <person name="Bellgard S.E."/>
            <person name="Bellgard M.I."/>
        </authorList>
    </citation>
    <scope>NUCLEOTIDE SEQUENCE</scope>
    <source>
        <tissue evidence="2">Shoot tissue taken approximately 20 cm above the soil surface</tissue>
    </source>
</reference>
<evidence type="ECO:0000256" key="1">
    <source>
        <dbReference type="SAM" id="MobiDB-lite"/>
    </source>
</evidence>
<evidence type="ECO:0000313" key="2">
    <source>
        <dbReference type="EMBL" id="JAD46050.1"/>
    </source>
</evidence>
<organism evidence="2">
    <name type="scientific">Arundo donax</name>
    <name type="common">Giant reed</name>
    <name type="synonym">Donax arundinaceus</name>
    <dbReference type="NCBI Taxonomy" id="35708"/>
    <lineage>
        <taxon>Eukaryota</taxon>
        <taxon>Viridiplantae</taxon>
        <taxon>Streptophyta</taxon>
        <taxon>Embryophyta</taxon>
        <taxon>Tracheophyta</taxon>
        <taxon>Spermatophyta</taxon>
        <taxon>Magnoliopsida</taxon>
        <taxon>Liliopsida</taxon>
        <taxon>Poales</taxon>
        <taxon>Poaceae</taxon>
        <taxon>PACMAD clade</taxon>
        <taxon>Arundinoideae</taxon>
        <taxon>Arundineae</taxon>
        <taxon>Arundo</taxon>
    </lineage>
</organism>
<dbReference type="EMBL" id="GBRH01251845">
    <property type="protein sequence ID" value="JAD46050.1"/>
    <property type="molecule type" value="Transcribed_RNA"/>
</dbReference>
<protein>
    <submittedName>
        <fullName evidence="2">Uncharacterized protein</fullName>
    </submittedName>
</protein>
<name>A0A0A9AAM5_ARUDO</name>
<reference evidence="2" key="1">
    <citation type="submission" date="2014-09" db="EMBL/GenBank/DDBJ databases">
        <authorList>
            <person name="Magalhaes I.L.F."/>
            <person name="Oliveira U."/>
            <person name="Santos F.R."/>
            <person name="Vidigal T.H.D.A."/>
            <person name="Brescovit A.D."/>
            <person name="Santos A.J."/>
        </authorList>
    </citation>
    <scope>NUCLEOTIDE SEQUENCE</scope>
    <source>
        <tissue evidence="2">Shoot tissue taken approximately 20 cm above the soil surface</tissue>
    </source>
</reference>